<dbReference type="CDD" id="cd00037">
    <property type="entry name" value="CLECT"/>
    <property type="match status" value="1"/>
</dbReference>
<dbReference type="PROSITE" id="PS50041">
    <property type="entry name" value="C_TYPE_LECTIN_2"/>
    <property type="match status" value="2"/>
</dbReference>
<feature type="chain" id="PRO_5023038308" description="C-type lectin domain-containing protein" evidence="1">
    <location>
        <begin position="21"/>
        <end position="316"/>
    </location>
</feature>
<dbReference type="SUPFAM" id="SSF56436">
    <property type="entry name" value="C-type lectin-like"/>
    <property type="match status" value="2"/>
</dbReference>
<keyword evidence="1" id="KW-0732">Signal</keyword>
<reference evidence="3 4" key="1">
    <citation type="submission" date="2017-07" db="EMBL/GenBank/DDBJ databases">
        <authorList>
            <person name="Talla V."/>
            <person name="Backstrom N."/>
        </authorList>
    </citation>
    <scope>NUCLEOTIDE SEQUENCE [LARGE SCALE GENOMIC DNA]</scope>
</reference>
<dbReference type="InterPro" id="IPR016186">
    <property type="entry name" value="C-type_lectin-like/link_sf"/>
</dbReference>
<sequence length="316" mass="35126">MHARLLLVTLVYCALPLARASKTAKFRCDYTYFQDAGAFLKLHEIPANWREARLRCHLEGGALASPLDSHLLQAMQTLMAGGPKLKCGVFLGIHATFSRGDFFSIEGVPLNKIPHKWAEGEPDNYNDQESCLLLTPQGEFADVNCSDTYPYVCYKKTPVGMKTMCGTVDPGYTFEPKTGSCYKFHSTPRTWSRAFMTCAAEGGHLAIINSETEAQVVKKIFEGHPAGKMLGHFWKEVAFLGFHDWGEHGEWLTIHGQPLAEAGFNTFSGGEPNNATTGEFCGSIYRNGKFDDLWCENRYAFVCEMDPSSMLCEDGN</sequence>
<proteinExistence type="predicted"/>
<feature type="domain" description="C-type lectin" evidence="2">
    <location>
        <begin position="48"/>
        <end position="154"/>
    </location>
</feature>
<dbReference type="InterPro" id="IPR050111">
    <property type="entry name" value="C-type_lectin/snaclec_domain"/>
</dbReference>
<evidence type="ECO:0000313" key="3">
    <source>
        <dbReference type="EMBL" id="VVC99729.1"/>
    </source>
</evidence>
<feature type="signal peptide" evidence="1">
    <location>
        <begin position="1"/>
        <end position="20"/>
    </location>
</feature>
<name>A0A5E4QN95_9NEOP</name>
<evidence type="ECO:0000256" key="1">
    <source>
        <dbReference type="SAM" id="SignalP"/>
    </source>
</evidence>
<evidence type="ECO:0000259" key="2">
    <source>
        <dbReference type="PROSITE" id="PS50041"/>
    </source>
</evidence>
<dbReference type="InterPro" id="IPR016187">
    <property type="entry name" value="CTDL_fold"/>
</dbReference>
<feature type="domain" description="C-type lectin" evidence="2">
    <location>
        <begin position="177"/>
        <end position="304"/>
    </location>
</feature>
<organism evidence="3 4">
    <name type="scientific">Leptidea sinapis</name>
    <dbReference type="NCBI Taxonomy" id="189913"/>
    <lineage>
        <taxon>Eukaryota</taxon>
        <taxon>Metazoa</taxon>
        <taxon>Ecdysozoa</taxon>
        <taxon>Arthropoda</taxon>
        <taxon>Hexapoda</taxon>
        <taxon>Insecta</taxon>
        <taxon>Pterygota</taxon>
        <taxon>Neoptera</taxon>
        <taxon>Endopterygota</taxon>
        <taxon>Lepidoptera</taxon>
        <taxon>Glossata</taxon>
        <taxon>Ditrysia</taxon>
        <taxon>Papilionoidea</taxon>
        <taxon>Pieridae</taxon>
        <taxon>Dismorphiinae</taxon>
        <taxon>Leptidea</taxon>
    </lineage>
</organism>
<evidence type="ECO:0000313" key="4">
    <source>
        <dbReference type="Proteomes" id="UP000324832"/>
    </source>
</evidence>
<dbReference type="EMBL" id="FZQP02004300">
    <property type="protein sequence ID" value="VVC99729.1"/>
    <property type="molecule type" value="Genomic_DNA"/>
</dbReference>
<accession>A0A5E4QN95</accession>
<keyword evidence="4" id="KW-1185">Reference proteome</keyword>
<dbReference type="InterPro" id="IPR001304">
    <property type="entry name" value="C-type_lectin-like"/>
</dbReference>
<dbReference type="PANTHER" id="PTHR22803">
    <property type="entry name" value="MANNOSE, PHOSPHOLIPASE, LECTIN RECEPTOR RELATED"/>
    <property type="match status" value="1"/>
</dbReference>
<protein>
    <recommendedName>
        <fullName evidence="2">C-type lectin domain-containing protein</fullName>
    </recommendedName>
</protein>
<dbReference type="AlphaFoldDB" id="A0A5E4QN95"/>
<gene>
    <name evidence="3" type="ORF">LSINAPIS_LOCUS10543</name>
</gene>
<dbReference type="SMART" id="SM00034">
    <property type="entry name" value="CLECT"/>
    <property type="match status" value="2"/>
</dbReference>
<dbReference type="Gene3D" id="3.10.100.10">
    <property type="entry name" value="Mannose-Binding Protein A, subunit A"/>
    <property type="match status" value="2"/>
</dbReference>
<dbReference type="Proteomes" id="UP000324832">
    <property type="component" value="Unassembled WGS sequence"/>
</dbReference>
<dbReference type="Pfam" id="PF00059">
    <property type="entry name" value="Lectin_C"/>
    <property type="match status" value="2"/>
</dbReference>